<feature type="domain" description="LIM zinc-binding" evidence="8">
    <location>
        <begin position="357"/>
        <end position="415"/>
    </location>
</feature>
<evidence type="ECO:0000313" key="12">
    <source>
        <dbReference type="Proteomes" id="UP000014760"/>
    </source>
</evidence>
<dbReference type="Gene3D" id="2.10.110.10">
    <property type="entry name" value="Cysteine Rich Protein"/>
    <property type="match status" value="3"/>
</dbReference>
<dbReference type="GO" id="GO:0031941">
    <property type="term" value="C:filamentous actin"/>
    <property type="evidence" value="ECO:0007669"/>
    <property type="project" value="TreeGrafter"/>
</dbReference>
<dbReference type="PROSITE" id="PS50023">
    <property type="entry name" value="LIM_DOMAIN_2"/>
    <property type="match status" value="2"/>
</dbReference>
<dbReference type="PANTHER" id="PTHR24214">
    <property type="entry name" value="PDZ AND LIM DOMAIN PROTEIN ZASP"/>
    <property type="match status" value="1"/>
</dbReference>
<dbReference type="SMART" id="SM00132">
    <property type="entry name" value="LIM"/>
    <property type="match status" value="3"/>
</dbReference>
<proteinExistence type="predicted"/>
<dbReference type="EnsemblMetazoa" id="CapteT163591">
    <property type="protein sequence ID" value="CapteP163591"/>
    <property type="gene ID" value="CapteG163591"/>
</dbReference>
<evidence type="ECO:0000256" key="4">
    <source>
        <dbReference type="ARBA" id="ARBA00022833"/>
    </source>
</evidence>
<dbReference type="EMBL" id="KB304239">
    <property type="protein sequence ID" value="ELU02263.1"/>
    <property type="molecule type" value="Genomic_DNA"/>
</dbReference>
<dbReference type="CDD" id="cd08368">
    <property type="entry name" value="LIM"/>
    <property type="match status" value="1"/>
</dbReference>
<keyword evidence="5 6" id="KW-0440">LIM domain</keyword>
<evidence type="ECO:0008006" key="13">
    <source>
        <dbReference type="Google" id="ProtNLM"/>
    </source>
</evidence>
<dbReference type="Pfam" id="PF00412">
    <property type="entry name" value="LIM"/>
    <property type="match status" value="3"/>
</dbReference>
<evidence type="ECO:0000256" key="6">
    <source>
        <dbReference type="PROSITE-ProRule" id="PRU00125"/>
    </source>
</evidence>
<sequence>MTTLSLSARLDRTDSSTPWGFRMHGGKDFGCPLSIQKVNPNSLAQQCGLQTGDAIVKIGDSPTDGMMHREAQQTIVSCGNHLELALQRGGGRPSATSHVQAPSYPTPAPPQNNYAPQPPQNSFAASAPSSTLPVAVNKQYNTPINMYSVNNVMDTLAHQTSGVNIGISEPSPSVPWQKSSGGSAPPSHVPQTVGVSVGGSAAGKWQPSIPTGPRNMKVGKRGEARNMPAAGGGTRVPMCATCNISIRGPFVSALDKTWCPNHFVCANPQCRQPLIDVGFVEEAGQLFCENDYRMYFAPHCGKCGDAIIGERVSTQIGHYHAQCFVCSHCGGAISEGRYHTQDNKIYCLKDWGQLFQTKCYGCEFPIEPGDRWVEALNENWHSECFNCSTCQQNLEGQSFYAKSGKPFCKKHAGRI</sequence>
<dbReference type="OMA" id="ITGTEHX"/>
<accession>R7UEP6</accession>
<name>R7UEP6_CAPTE</name>
<dbReference type="SUPFAM" id="SSF57716">
    <property type="entry name" value="Glucocorticoid receptor-like (DNA-binding domain)"/>
    <property type="match status" value="4"/>
</dbReference>
<dbReference type="AlphaFoldDB" id="R7UEP6"/>
<feature type="region of interest" description="Disordered" evidence="7">
    <location>
        <begin position="87"/>
        <end position="127"/>
    </location>
</feature>
<dbReference type="HOGENOM" id="CLU_001357_8_1_1"/>
<evidence type="ECO:0000256" key="5">
    <source>
        <dbReference type="ARBA" id="ARBA00023038"/>
    </source>
</evidence>
<reference evidence="10 12" key="2">
    <citation type="journal article" date="2013" name="Nature">
        <title>Insights into bilaterian evolution from three spiralian genomes.</title>
        <authorList>
            <person name="Simakov O."/>
            <person name="Marletaz F."/>
            <person name="Cho S.J."/>
            <person name="Edsinger-Gonzales E."/>
            <person name="Havlak P."/>
            <person name="Hellsten U."/>
            <person name="Kuo D.H."/>
            <person name="Larsson T."/>
            <person name="Lv J."/>
            <person name="Arendt D."/>
            <person name="Savage R."/>
            <person name="Osoegawa K."/>
            <person name="de Jong P."/>
            <person name="Grimwood J."/>
            <person name="Chapman J.A."/>
            <person name="Shapiro H."/>
            <person name="Aerts A."/>
            <person name="Otillar R.P."/>
            <person name="Terry A.Y."/>
            <person name="Boore J.L."/>
            <person name="Grigoriev I.V."/>
            <person name="Lindberg D.R."/>
            <person name="Seaver E.C."/>
            <person name="Weisblat D.A."/>
            <person name="Putnam N.H."/>
            <person name="Rokhsar D.S."/>
        </authorList>
    </citation>
    <scope>NUCLEOTIDE SEQUENCE</scope>
    <source>
        <strain evidence="10 12">I ESC-2004</strain>
    </source>
</reference>
<dbReference type="InterPro" id="IPR031847">
    <property type="entry name" value="PDLI1-4/Zasp-like_mid"/>
</dbReference>
<protein>
    <recommendedName>
        <fullName evidence="13">PDZ and LIM domain protein Zasp</fullName>
    </recommendedName>
</protein>
<feature type="domain" description="PDZ" evidence="9">
    <location>
        <begin position="7"/>
        <end position="90"/>
    </location>
</feature>
<gene>
    <name evidence="10" type="ORF">CAPTEDRAFT_163591</name>
</gene>
<dbReference type="CDD" id="cd09363">
    <property type="entry name" value="LIM3_Enigma_like"/>
    <property type="match status" value="1"/>
</dbReference>
<evidence type="ECO:0000256" key="1">
    <source>
        <dbReference type="ARBA" id="ARBA00004496"/>
    </source>
</evidence>
<reference evidence="11" key="3">
    <citation type="submission" date="2015-06" db="UniProtKB">
        <authorList>
            <consortium name="EnsemblMetazoa"/>
        </authorList>
    </citation>
    <scope>IDENTIFICATION</scope>
</reference>
<evidence type="ECO:0000256" key="3">
    <source>
        <dbReference type="ARBA" id="ARBA00022723"/>
    </source>
</evidence>
<dbReference type="SMART" id="SM00228">
    <property type="entry name" value="PDZ"/>
    <property type="match status" value="1"/>
</dbReference>
<reference evidence="12" key="1">
    <citation type="submission" date="2012-12" db="EMBL/GenBank/DDBJ databases">
        <authorList>
            <person name="Hellsten U."/>
            <person name="Grimwood J."/>
            <person name="Chapman J.A."/>
            <person name="Shapiro H."/>
            <person name="Aerts A."/>
            <person name="Otillar R.P."/>
            <person name="Terry A.Y."/>
            <person name="Boore J.L."/>
            <person name="Simakov O."/>
            <person name="Marletaz F."/>
            <person name="Cho S.-J."/>
            <person name="Edsinger-Gonzales E."/>
            <person name="Havlak P."/>
            <person name="Kuo D.-H."/>
            <person name="Larsson T."/>
            <person name="Lv J."/>
            <person name="Arendt D."/>
            <person name="Savage R."/>
            <person name="Osoegawa K."/>
            <person name="de Jong P."/>
            <person name="Lindberg D.R."/>
            <person name="Seaver E.C."/>
            <person name="Weisblat D.A."/>
            <person name="Putnam N.H."/>
            <person name="Grigoriev I.V."/>
            <person name="Rokhsar D.S."/>
        </authorList>
    </citation>
    <scope>NUCLEOTIDE SEQUENCE</scope>
    <source>
        <strain evidence="12">I ESC-2004</strain>
    </source>
</reference>
<dbReference type="PROSITE" id="PS00478">
    <property type="entry name" value="LIM_DOMAIN_1"/>
    <property type="match status" value="1"/>
</dbReference>
<dbReference type="GO" id="GO:0003779">
    <property type="term" value="F:actin binding"/>
    <property type="evidence" value="ECO:0007669"/>
    <property type="project" value="TreeGrafter"/>
</dbReference>
<dbReference type="GO" id="GO:0051371">
    <property type="term" value="F:muscle alpha-actinin binding"/>
    <property type="evidence" value="ECO:0007669"/>
    <property type="project" value="TreeGrafter"/>
</dbReference>
<dbReference type="SUPFAM" id="SSF50156">
    <property type="entry name" value="PDZ domain-like"/>
    <property type="match status" value="1"/>
</dbReference>
<keyword evidence="4 6" id="KW-0862">Zinc</keyword>
<dbReference type="STRING" id="283909.R7UEP6"/>
<dbReference type="GO" id="GO:0005912">
    <property type="term" value="C:adherens junction"/>
    <property type="evidence" value="ECO:0007669"/>
    <property type="project" value="TreeGrafter"/>
</dbReference>
<dbReference type="CDD" id="cd23068">
    <property type="entry name" value="PDZ_ZASP52-like"/>
    <property type="match status" value="1"/>
</dbReference>
<keyword evidence="2" id="KW-0963">Cytoplasm</keyword>
<dbReference type="GO" id="GO:0061061">
    <property type="term" value="P:muscle structure development"/>
    <property type="evidence" value="ECO:0007669"/>
    <property type="project" value="TreeGrafter"/>
</dbReference>
<dbReference type="GO" id="GO:0046872">
    <property type="term" value="F:metal ion binding"/>
    <property type="evidence" value="ECO:0007669"/>
    <property type="project" value="UniProtKB-KW"/>
</dbReference>
<dbReference type="GO" id="GO:0030036">
    <property type="term" value="P:actin cytoskeleton organization"/>
    <property type="evidence" value="ECO:0007669"/>
    <property type="project" value="TreeGrafter"/>
</dbReference>
<evidence type="ECO:0000313" key="10">
    <source>
        <dbReference type="EMBL" id="ELU02263.1"/>
    </source>
</evidence>
<comment type="subcellular location">
    <subcellularLocation>
        <location evidence="1">Cytoplasm</location>
    </subcellularLocation>
</comment>
<dbReference type="Gene3D" id="2.30.42.10">
    <property type="match status" value="1"/>
</dbReference>
<evidence type="ECO:0000259" key="8">
    <source>
        <dbReference type="PROSITE" id="PS50023"/>
    </source>
</evidence>
<dbReference type="PROSITE" id="PS50106">
    <property type="entry name" value="PDZ"/>
    <property type="match status" value="1"/>
</dbReference>
<dbReference type="GO" id="GO:0001725">
    <property type="term" value="C:stress fiber"/>
    <property type="evidence" value="ECO:0007669"/>
    <property type="project" value="TreeGrafter"/>
</dbReference>
<dbReference type="SMART" id="SM00735">
    <property type="entry name" value="ZM"/>
    <property type="match status" value="1"/>
</dbReference>
<dbReference type="Pfam" id="PF00595">
    <property type="entry name" value="PDZ"/>
    <property type="match status" value="1"/>
</dbReference>
<dbReference type="InterPro" id="IPR001478">
    <property type="entry name" value="PDZ"/>
</dbReference>
<organism evidence="10">
    <name type="scientific">Capitella teleta</name>
    <name type="common">Polychaete worm</name>
    <dbReference type="NCBI Taxonomy" id="283909"/>
    <lineage>
        <taxon>Eukaryota</taxon>
        <taxon>Metazoa</taxon>
        <taxon>Spiralia</taxon>
        <taxon>Lophotrochozoa</taxon>
        <taxon>Annelida</taxon>
        <taxon>Polychaeta</taxon>
        <taxon>Sedentaria</taxon>
        <taxon>Scolecida</taxon>
        <taxon>Capitellidae</taxon>
        <taxon>Capitella</taxon>
    </lineage>
</organism>
<dbReference type="EMBL" id="AMQN01001648">
    <property type="status" value="NOT_ANNOTATED_CDS"/>
    <property type="molecule type" value="Genomic_DNA"/>
</dbReference>
<dbReference type="Pfam" id="PF15936">
    <property type="entry name" value="DUF4749"/>
    <property type="match status" value="1"/>
</dbReference>
<dbReference type="InterPro" id="IPR050604">
    <property type="entry name" value="PDZ-LIM_domain"/>
</dbReference>
<evidence type="ECO:0000313" key="11">
    <source>
        <dbReference type="EnsemblMetazoa" id="CapteP163591"/>
    </source>
</evidence>
<dbReference type="FunFam" id="2.30.42.10:FF:000055">
    <property type="entry name" value="PDZ and LIM domain protein 3"/>
    <property type="match status" value="1"/>
</dbReference>
<dbReference type="OrthoDB" id="5911912at2759"/>
<feature type="region of interest" description="Disordered" evidence="7">
    <location>
        <begin position="169"/>
        <end position="220"/>
    </location>
</feature>
<dbReference type="FunFam" id="2.10.110.10:FF:000010">
    <property type="entry name" value="PDZ and LIM domain protein 5"/>
    <property type="match status" value="1"/>
</dbReference>
<evidence type="ECO:0000259" key="9">
    <source>
        <dbReference type="PROSITE" id="PS50106"/>
    </source>
</evidence>
<dbReference type="GO" id="GO:0030018">
    <property type="term" value="C:Z disc"/>
    <property type="evidence" value="ECO:0007669"/>
    <property type="project" value="TreeGrafter"/>
</dbReference>
<dbReference type="FunFam" id="2.10.110.10:FF:000069">
    <property type="entry name" value="Uncharacterized protein, isoform Z"/>
    <property type="match status" value="1"/>
</dbReference>
<feature type="domain" description="LIM zinc-binding" evidence="8">
    <location>
        <begin position="298"/>
        <end position="356"/>
    </location>
</feature>
<dbReference type="InterPro" id="IPR006643">
    <property type="entry name" value="Zasp-like_motif"/>
</dbReference>
<feature type="compositionally biased region" description="Polar residues" evidence="7">
    <location>
        <begin position="170"/>
        <end position="182"/>
    </location>
</feature>
<dbReference type="InterPro" id="IPR036034">
    <property type="entry name" value="PDZ_sf"/>
</dbReference>
<dbReference type="InterPro" id="IPR001781">
    <property type="entry name" value="Znf_LIM"/>
</dbReference>
<keyword evidence="3 6" id="KW-0479">Metal-binding</keyword>
<keyword evidence="12" id="KW-1185">Reference proteome</keyword>
<dbReference type="PANTHER" id="PTHR24214:SF38">
    <property type="entry name" value="PDZ AND LIM DOMAIN PROTEIN ZASP-RELATED"/>
    <property type="match status" value="1"/>
</dbReference>
<dbReference type="Proteomes" id="UP000014760">
    <property type="component" value="Unassembled WGS sequence"/>
</dbReference>
<evidence type="ECO:0000256" key="2">
    <source>
        <dbReference type="ARBA" id="ARBA00022490"/>
    </source>
</evidence>
<evidence type="ECO:0000256" key="7">
    <source>
        <dbReference type="SAM" id="MobiDB-lite"/>
    </source>
</evidence>